<protein>
    <submittedName>
        <fullName evidence="1">Uncharacterized protein</fullName>
    </submittedName>
</protein>
<sequence length="34" mass="3636">MNDGSAPTSAVFDRGWLDTGHAKKIGSILTLGYR</sequence>
<keyword evidence="2" id="KW-1185">Reference proteome</keyword>
<dbReference type="Proteomes" id="UP000293823">
    <property type="component" value="Unassembled WGS sequence"/>
</dbReference>
<dbReference type="EMBL" id="PEJP01000009">
    <property type="protein sequence ID" value="RYO70687.1"/>
    <property type="molecule type" value="Genomic_DNA"/>
</dbReference>
<evidence type="ECO:0000313" key="1">
    <source>
        <dbReference type="EMBL" id="RYO70687.1"/>
    </source>
</evidence>
<proteinExistence type="predicted"/>
<reference evidence="2" key="1">
    <citation type="journal article" date="2019" name="bioRxiv">
        <title>Genomics, evolutionary history and diagnostics of the Alternaria alternata species group including apple and Asian pear pathotypes.</title>
        <authorList>
            <person name="Armitage A.D."/>
            <person name="Cockerton H.M."/>
            <person name="Sreenivasaprasad S."/>
            <person name="Woodhall J.W."/>
            <person name="Lane C.R."/>
            <person name="Harrison R.J."/>
            <person name="Clarkson J.P."/>
        </authorList>
    </citation>
    <scope>NUCLEOTIDE SEQUENCE [LARGE SCALE GENOMIC DNA]</scope>
    <source>
        <strain evidence="2">RGR 97.0016</strain>
    </source>
</reference>
<comment type="caution">
    <text evidence="1">The sequence shown here is derived from an EMBL/GenBank/DDBJ whole genome shotgun (WGS) entry which is preliminary data.</text>
</comment>
<gene>
    <name evidence="1" type="ORF">AA0113_g2799</name>
</gene>
<name>A0A4Q4SJ61_9PLEO</name>
<dbReference type="AlphaFoldDB" id="A0A4Q4SJ61"/>
<accession>A0A4Q4SJ61</accession>
<organism evidence="1 2">
    <name type="scientific">Alternaria arborescens</name>
    <dbReference type="NCBI Taxonomy" id="156630"/>
    <lineage>
        <taxon>Eukaryota</taxon>
        <taxon>Fungi</taxon>
        <taxon>Dikarya</taxon>
        <taxon>Ascomycota</taxon>
        <taxon>Pezizomycotina</taxon>
        <taxon>Dothideomycetes</taxon>
        <taxon>Pleosporomycetidae</taxon>
        <taxon>Pleosporales</taxon>
        <taxon>Pleosporineae</taxon>
        <taxon>Pleosporaceae</taxon>
        <taxon>Alternaria</taxon>
        <taxon>Alternaria sect. Alternaria</taxon>
    </lineage>
</organism>
<evidence type="ECO:0000313" key="2">
    <source>
        <dbReference type="Proteomes" id="UP000293823"/>
    </source>
</evidence>